<gene>
    <name evidence="2" type="ORF">BOLC3T21276H</name>
</gene>
<feature type="region of interest" description="Disordered" evidence="1">
    <location>
        <begin position="1"/>
        <end position="30"/>
    </location>
</feature>
<dbReference type="EMBL" id="LR031872">
    <property type="protein sequence ID" value="VDD00915.1"/>
    <property type="molecule type" value="Genomic_DNA"/>
</dbReference>
<name>A0A3P6BPN0_BRAOL</name>
<reference evidence="2" key="1">
    <citation type="submission" date="2018-11" db="EMBL/GenBank/DDBJ databases">
        <authorList>
            <consortium name="Genoscope - CEA"/>
            <person name="William W."/>
        </authorList>
    </citation>
    <scope>NUCLEOTIDE SEQUENCE</scope>
</reference>
<organism evidence="2">
    <name type="scientific">Brassica oleracea</name>
    <name type="common">Wild cabbage</name>
    <dbReference type="NCBI Taxonomy" id="3712"/>
    <lineage>
        <taxon>Eukaryota</taxon>
        <taxon>Viridiplantae</taxon>
        <taxon>Streptophyta</taxon>
        <taxon>Embryophyta</taxon>
        <taxon>Tracheophyta</taxon>
        <taxon>Spermatophyta</taxon>
        <taxon>Magnoliopsida</taxon>
        <taxon>eudicotyledons</taxon>
        <taxon>Gunneridae</taxon>
        <taxon>Pentapetalae</taxon>
        <taxon>rosids</taxon>
        <taxon>malvids</taxon>
        <taxon>Brassicales</taxon>
        <taxon>Brassicaceae</taxon>
        <taxon>Brassiceae</taxon>
        <taxon>Brassica</taxon>
    </lineage>
</organism>
<evidence type="ECO:0000256" key="1">
    <source>
        <dbReference type="SAM" id="MobiDB-lite"/>
    </source>
</evidence>
<protein>
    <submittedName>
        <fullName evidence="2">Uncharacterized protein</fullName>
    </submittedName>
</protein>
<dbReference type="AlphaFoldDB" id="A0A3P6BPN0"/>
<accession>A0A3P6BPN0</accession>
<proteinExistence type="predicted"/>
<evidence type="ECO:0000313" key="2">
    <source>
        <dbReference type="EMBL" id="VDD00915.1"/>
    </source>
</evidence>
<sequence>MAGKKQPYFQQQRLHTGGSDHEGHCSSSRMAPGISLRHYAEGLPPLNRDLLNQPPSLCFTQMRHGGQTSTWRD</sequence>